<dbReference type="RefSeq" id="WP_158081215.1">
    <property type="nucleotide sequence ID" value="NZ_MTJN01000002.1"/>
</dbReference>
<gene>
    <name evidence="2" type="ORF">RF819_01315</name>
</gene>
<dbReference type="STRING" id="28066.RF819_01315"/>
<dbReference type="OrthoDB" id="7858522at2"/>
<dbReference type="Proteomes" id="UP000190750">
    <property type="component" value="Unassembled WGS sequence"/>
</dbReference>
<evidence type="ECO:0000313" key="3">
    <source>
        <dbReference type="Proteomes" id="UP000190750"/>
    </source>
</evidence>
<feature type="transmembrane region" description="Helical" evidence="1">
    <location>
        <begin position="6"/>
        <end position="25"/>
    </location>
</feature>
<name>A0A1T1AN11_RHOFE</name>
<evidence type="ECO:0008006" key="4">
    <source>
        <dbReference type="Google" id="ProtNLM"/>
    </source>
</evidence>
<evidence type="ECO:0000256" key="1">
    <source>
        <dbReference type="SAM" id="Phobius"/>
    </source>
</evidence>
<keyword evidence="1" id="KW-0812">Transmembrane</keyword>
<dbReference type="AlphaFoldDB" id="A0A1T1AN11"/>
<dbReference type="Pfam" id="PF10688">
    <property type="entry name" value="Imp-YgjV"/>
    <property type="match status" value="1"/>
</dbReference>
<feature type="transmembrane region" description="Helical" evidence="1">
    <location>
        <begin position="96"/>
        <end position="115"/>
    </location>
</feature>
<sequence length="183" mass="19970">MFDHWLDTAQLFGYAAFFLGVASFLQKNDIRFKLYMAAECVAYVVHFTLLGNPAAGASSLVSMTRSLVSIYSKSLWIALIFVAINIGLGFKLATVWWNWIPLIASCVGTLALFLLEGIQMRMVMLLGTALWIVNNVLSGSIGGTALEVVIAITNSYTIYKMRVKAREAAPLPSSNPALPAQES</sequence>
<keyword evidence="3" id="KW-1185">Reference proteome</keyword>
<keyword evidence="1" id="KW-0472">Membrane</keyword>
<dbReference type="PIRSF" id="PIRSF011443">
    <property type="entry name" value="YgjV"/>
    <property type="match status" value="1"/>
</dbReference>
<dbReference type="InterPro" id="IPR026267">
    <property type="entry name" value="YgjV"/>
</dbReference>
<evidence type="ECO:0000313" key="2">
    <source>
        <dbReference type="EMBL" id="OOV05522.1"/>
    </source>
</evidence>
<protein>
    <recommendedName>
        <fullName evidence="4">YgjV family protein</fullName>
    </recommendedName>
</protein>
<comment type="caution">
    <text evidence="2">The sequence shown here is derived from an EMBL/GenBank/DDBJ whole genome shotgun (WGS) entry which is preliminary data.</text>
</comment>
<keyword evidence="1" id="KW-1133">Transmembrane helix</keyword>
<proteinExistence type="predicted"/>
<dbReference type="InterPro" id="IPR019629">
    <property type="entry name" value="Uncharacterised_HI1736/YgjV"/>
</dbReference>
<feature type="transmembrane region" description="Helical" evidence="1">
    <location>
        <begin position="70"/>
        <end position="90"/>
    </location>
</feature>
<reference evidence="2 3" key="1">
    <citation type="submission" date="2017-01" db="EMBL/GenBank/DDBJ databases">
        <title>Genome sequencing of Rhodoferax fermentans JCM 7819.</title>
        <authorList>
            <person name="Kim Y.J."/>
            <person name="Farh M.E.-A."/>
            <person name="Yang D.-C."/>
        </authorList>
    </citation>
    <scope>NUCLEOTIDE SEQUENCE [LARGE SCALE GENOMIC DNA]</scope>
    <source>
        <strain evidence="2 3">JCM 7819</strain>
    </source>
</reference>
<organism evidence="2 3">
    <name type="scientific">Rhodoferax fermentans</name>
    <dbReference type="NCBI Taxonomy" id="28066"/>
    <lineage>
        <taxon>Bacteria</taxon>
        <taxon>Pseudomonadati</taxon>
        <taxon>Pseudomonadota</taxon>
        <taxon>Betaproteobacteria</taxon>
        <taxon>Burkholderiales</taxon>
        <taxon>Comamonadaceae</taxon>
        <taxon>Rhodoferax</taxon>
    </lineage>
</organism>
<accession>A0A1T1AN11</accession>
<dbReference type="EMBL" id="MTJN01000002">
    <property type="protein sequence ID" value="OOV05522.1"/>
    <property type="molecule type" value="Genomic_DNA"/>
</dbReference>